<dbReference type="Proteomes" id="UP000694414">
    <property type="component" value="Unplaced"/>
</dbReference>
<sequence length="61" mass="6759">MGFHCVAQTGLKFLGTSDPLAFASQSAEITDVSYHIQSASPTFYGVFWSYILKQMQNDPPK</sequence>
<organism evidence="1 2">
    <name type="scientific">Prolemur simus</name>
    <name type="common">Greater bamboo lemur</name>
    <name type="synonym">Hapalemur simus</name>
    <dbReference type="NCBI Taxonomy" id="1328070"/>
    <lineage>
        <taxon>Eukaryota</taxon>
        <taxon>Metazoa</taxon>
        <taxon>Chordata</taxon>
        <taxon>Craniata</taxon>
        <taxon>Vertebrata</taxon>
        <taxon>Euteleostomi</taxon>
        <taxon>Mammalia</taxon>
        <taxon>Eutheria</taxon>
        <taxon>Euarchontoglires</taxon>
        <taxon>Primates</taxon>
        <taxon>Strepsirrhini</taxon>
        <taxon>Lemuriformes</taxon>
        <taxon>Lemuridae</taxon>
        <taxon>Prolemur</taxon>
    </lineage>
</organism>
<evidence type="ECO:0000313" key="1">
    <source>
        <dbReference type="Ensembl" id="ENSPSMP00000012989.1"/>
    </source>
</evidence>
<dbReference type="AlphaFoldDB" id="A0A8C9DJ44"/>
<accession>A0A8C9DJ44</accession>
<keyword evidence="2" id="KW-1185">Reference proteome</keyword>
<reference evidence="1" key="1">
    <citation type="submission" date="2025-08" db="UniProtKB">
        <authorList>
            <consortium name="Ensembl"/>
        </authorList>
    </citation>
    <scope>IDENTIFICATION</scope>
</reference>
<reference evidence="1" key="2">
    <citation type="submission" date="2025-09" db="UniProtKB">
        <authorList>
            <consortium name="Ensembl"/>
        </authorList>
    </citation>
    <scope>IDENTIFICATION</scope>
</reference>
<proteinExistence type="predicted"/>
<name>A0A8C9DJ44_PROSS</name>
<protein>
    <submittedName>
        <fullName evidence="1">Uncharacterized protein</fullName>
    </submittedName>
</protein>
<evidence type="ECO:0000313" key="2">
    <source>
        <dbReference type="Proteomes" id="UP000694414"/>
    </source>
</evidence>
<dbReference type="Ensembl" id="ENSPSMT00000015130.1">
    <property type="protein sequence ID" value="ENSPSMP00000012989.1"/>
    <property type="gene ID" value="ENSPSMG00000009349.1"/>
</dbReference>
<dbReference type="PRINTS" id="PR02045">
    <property type="entry name" value="F138DOMAIN"/>
</dbReference>